<comment type="caution">
    <text evidence="6">The sequence shown here is derived from an EMBL/GenBank/DDBJ whole genome shotgun (WGS) entry which is preliminary data.</text>
</comment>
<dbReference type="PANTHER" id="PTHR42988:SF2">
    <property type="entry name" value="CYCLIC NUCLEOTIDE PHOSPHODIESTERASE CBUA0032-RELATED"/>
    <property type="match status" value="1"/>
</dbReference>
<keyword evidence="3" id="KW-0408">Iron</keyword>
<evidence type="ECO:0000313" key="7">
    <source>
        <dbReference type="Proteomes" id="UP001375743"/>
    </source>
</evidence>
<evidence type="ECO:0000256" key="2">
    <source>
        <dbReference type="ARBA" id="ARBA00022801"/>
    </source>
</evidence>
<evidence type="ECO:0000256" key="3">
    <source>
        <dbReference type="ARBA" id="ARBA00023004"/>
    </source>
</evidence>
<proteinExistence type="inferred from homology"/>
<organism evidence="6 7">
    <name type="scientific">Benzoatithermus flavus</name>
    <dbReference type="NCBI Taxonomy" id="3108223"/>
    <lineage>
        <taxon>Bacteria</taxon>
        <taxon>Pseudomonadati</taxon>
        <taxon>Pseudomonadota</taxon>
        <taxon>Alphaproteobacteria</taxon>
        <taxon>Geminicoccales</taxon>
        <taxon>Geminicoccaceae</taxon>
        <taxon>Benzoatithermus</taxon>
    </lineage>
</organism>
<dbReference type="InterPro" id="IPR050884">
    <property type="entry name" value="CNP_phosphodiesterase-III"/>
</dbReference>
<name>A0ABU8XTY1_9PROT</name>
<dbReference type="InterPro" id="IPR004843">
    <property type="entry name" value="Calcineurin-like_PHP"/>
</dbReference>
<protein>
    <submittedName>
        <fullName evidence="6">Metallophosphoesterase</fullName>
    </submittedName>
</protein>
<keyword evidence="2" id="KW-0378">Hydrolase</keyword>
<comment type="similarity">
    <text evidence="4">Belongs to the cyclic nucleotide phosphodiesterase class-III family.</text>
</comment>
<dbReference type="RefSeq" id="WP_418160518.1">
    <property type="nucleotide sequence ID" value="NZ_JBBLZC010000017.1"/>
</dbReference>
<feature type="domain" description="Calcineurin-like phosphoesterase" evidence="5">
    <location>
        <begin position="3"/>
        <end position="229"/>
    </location>
</feature>
<sequence>MTFRLAHLSDLHLAPLPRVSPRALLNQRVLGYLSWQRRRYRVHRREVLDALVADLREQAPDHVAITGDLVNISLPAEFVQAAAWLRQLGGPDWITVIPGNHDAYVEMKWREAWAHWSDYMCGDGTECSGDERQAFPFVRRRGDIVLIGLSTAVATPPTFATGRLGRRQLGALDRLLDTLDDDACRVVLLHHPPVATMTDYRRRLVDADAFGAVLKRRRAELVLCGHQHVFQLGALPAPDGGAVPVVGAPSASLHGGDRHHEGGYIVYDLAPTDHGWAIDLELRRFDPTTGSFARVFKRCLRQGSGEAGIRLATAAS</sequence>
<dbReference type="CDD" id="cd00838">
    <property type="entry name" value="MPP_superfamily"/>
    <property type="match status" value="1"/>
</dbReference>
<evidence type="ECO:0000256" key="4">
    <source>
        <dbReference type="ARBA" id="ARBA00025742"/>
    </source>
</evidence>
<dbReference type="InterPro" id="IPR029052">
    <property type="entry name" value="Metallo-depent_PP-like"/>
</dbReference>
<dbReference type="SUPFAM" id="SSF56300">
    <property type="entry name" value="Metallo-dependent phosphatases"/>
    <property type="match status" value="1"/>
</dbReference>
<reference evidence="6 7" key="1">
    <citation type="submission" date="2024-01" db="EMBL/GenBank/DDBJ databases">
        <title>Multi-omics insights into the function and evolution of sodium benzoate biodegradation pathways in Benzoatithermus flavus gen. nov., sp. nov. from hot spring.</title>
        <authorList>
            <person name="Hu C.-J."/>
            <person name="Li W.-J."/>
        </authorList>
    </citation>
    <scope>NUCLEOTIDE SEQUENCE [LARGE SCALE GENOMIC DNA]</scope>
    <source>
        <strain evidence="6 7">SYSU G07066</strain>
    </source>
</reference>
<keyword evidence="1" id="KW-0479">Metal-binding</keyword>
<gene>
    <name evidence="6" type="ORF">U1T56_16035</name>
</gene>
<accession>A0ABU8XTY1</accession>
<keyword evidence="7" id="KW-1185">Reference proteome</keyword>
<dbReference type="Proteomes" id="UP001375743">
    <property type="component" value="Unassembled WGS sequence"/>
</dbReference>
<evidence type="ECO:0000313" key="6">
    <source>
        <dbReference type="EMBL" id="MEK0084666.1"/>
    </source>
</evidence>
<dbReference type="Gene3D" id="3.60.21.10">
    <property type="match status" value="1"/>
</dbReference>
<dbReference type="Pfam" id="PF00149">
    <property type="entry name" value="Metallophos"/>
    <property type="match status" value="1"/>
</dbReference>
<dbReference type="EMBL" id="JBBLZC010000017">
    <property type="protein sequence ID" value="MEK0084666.1"/>
    <property type="molecule type" value="Genomic_DNA"/>
</dbReference>
<evidence type="ECO:0000259" key="5">
    <source>
        <dbReference type="Pfam" id="PF00149"/>
    </source>
</evidence>
<dbReference type="PANTHER" id="PTHR42988">
    <property type="entry name" value="PHOSPHOHYDROLASE"/>
    <property type="match status" value="1"/>
</dbReference>
<evidence type="ECO:0000256" key="1">
    <source>
        <dbReference type="ARBA" id="ARBA00022723"/>
    </source>
</evidence>